<dbReference type="Gene3D" id="2.60.120.10">
    <property type="entry name" value="Jelly Rolls"/>
    <property type="match status" value="1"/>
</dbReference>
<evidence type="ECO:0000313" key="1">
    <source>
        <dbReference type="EMBL" id="GAG90727.1"/>
    </source>
</evidence>
<dbReference type="InterPro" id="IPR006311">
    <property type="entry name" value="TAT_signal"/>
</dbReference>
<evidence type="ECO:0008006" key="2">
    <source>
        <dbReference type="Google" id="ProtNLM"/>
    </source>
</evidence>
<dbReference type="InterPro" id="IPR014710">
    <property type="entry name" value="RmlC-like_jellyroll"/>
</dbReference>
<accession>X1CBY1</accession>
<dbReference type="PROSITE" id="PS51257">
    <property type="entry name" value="PROKAR_LIPOPROTEIN"/>
    <property type="match status" value="1"/>
</dbReference>
<organism evidence="1">
    <name type="scientific">marine sediment metagenome</name>
    <dbReference type="NCBI Taxonomy" id="412755"/>
    <lineage>
        <taxon>unclassified sequences</taxon>
        <taxon>metagenomes</taxon>
        <taxon>ecological metagenomes</taxon>
    </lineage>
</organism>
<name>X1CBY1_9ZZZZ</name>
<comment type="caution">
    <text evidence="1">The sequence shown here is derived from an EMBL/GenBank/DDBJ whole genome shotgun (WGS) entry which is preliminary data.</text>
</comment>
<sequence length="232" mass="26036">MTDEKKMTRRTWGKTAGLGLGLTAASCCSTGSAEESGDGNIRYRNEDFYNNGEFNIEAAKDALVELMRHHHYPVFDGVRDQLWISDYGIGEYASVGLGALLFFNHDAEDPGDRFMLLDIYLLPNQMLPEHYHVKSEKARPKMEAWIVRHGMAEIVGEGEPTSGLKQRIPESQREHCTVWNAVKCEPGDKVELNRATARHWQLAGPEGAILSEVANFHDNDAVRHSNPNLVFP</sequence>
<dbReference type="EMBL" id="BART01024528">
    <property type="protein sequence ID" value="GAG90727.1"/>
    <property type="molecule type" value="Genomic_DNA"/>
</dbReference>
<gene>
    <name evidence="1" type="ORF">S01H4_44270</name>
</gene>
<dbReference type="PROSITE" id="PS51318">
    <property type="entry name" value="TAT"/>
    <property type="match status" value="1"/>
</dbReference>
<proteinExistence type="predicted"/>
<dbReference type="AlphaFoldDB" id="X1CBY1"/>
<reference evidence="1" key="1">
    <citation type="journal article" date="2014" name="Front. Microbiol.">
        <title>High frequency of phylogenetically diverse reductive dehalogenase-homologous genes in deep subseafloor sedimentary metagenomes.</title>
        <authorList>
            <person name="Kawai M."/>
            <person name="Futagami T."/>
            <person name="Toyoda A."/>
            <person name="Takaki Y."/>
            <person name="Nishi S."/>
            <person name="Hori S."/>
            <person name="Arai W."/>
            <person name="Tsubouchi T."/>
            <person name="Morono Y."/>
            <person name="Uchiyama I."/>
            <person name="Ito T."/>
            <person name="Fujiyama A."/>
            <person name="Inagaki F."/>
            <person name="Takami H."/>
        </authorList>
    </citation>
    <scope>NUCLEOTIDE SEQUENCE</scope>
    <source>
        <strain evidence="1">Expedition CK06-06</strain>
    </source>
</reference>
<protein>
    <recommendedName>
        <fullName evidence="2">D-lyxose ketol-isomerase</fullName>
    </recommendedName>
</protein>